<accession>A0ABP8KEV1</accession>
<dbReference type="Proteomes" id="UP001500936">
    <property type="component" value="Unassembled WGS sequence"/>
</dbReference>
<dbReference type="Pfam" id="PF04397">
    <property type="entry name" value="LytTR"/>
    <property type="match status" value="1"/>
</dbReference>
<dbReference type="SUPFAM" id="SSF52172">
    <property type="entry name" value="CheY-like"/>
    <property type="match status" value="1"/>
</dbReference>
<dbReference type="InterPro" id="IPR007492">
    <property type="entry name" value="LytTR_DNA-bd_dom"/>
</dbReference>
<reference evidence="3" key="1">
    <citation type="journal article" date="2019" name="Int. J. Syst. Evol. Microbiol.">
        <title>The Global Catalogue of Microorganisms (GCM) 10K type strain sequencing project: providing services to taxonomists for standard genome sequencing and annotation.</title>
        <authorList>
            <consortium name="The Broad Institute Genomics Platform"/>
            <consortium name="The Broad Institute Genome Sequencing Center for Infectious Disease"/>
            <person name="Wu L."/>
            <person name="Ma J."/>
        </authorList>
    </citation>
    <scope>NUCLEOTIDE SEQUENCE [LARGE SCALE GENOMIC DNA]</scope>
    <source>
        <strain evidence="3">JCM 17925</strain>
    </source>
</reference>
<organism evidence="2 3">
    <name type="scientific">Nibrella viscosa</name>
    <dbReference type="NCBI Taxonomy" id="1084524"/>
    <lineage>
        <taxon>Bacteria</taxon>
        <taxon>Pseudomonadati</taxon>
        <taxon>Bacteroidota</taxon>
        <taxon>Cytophagia</taxon>
        <taxon>Cytophagales</taxon>
        <taxon>Spirosomataceae</taxon>
        <taxon>Nibrella</taxon>
    </lineage>
</organism>
<sequence length="212" mass="24243">MYSVSNVEALLCSKGADGVSFEIFEKFQLSCPIIFVTSYNEYAIQAFKVNGIDYLLKPVDPDDLGKVIAKARTLNKAKTAMPVDLQKLMQQPATALKPNYKETFLGNSRSGWVPVKVGDIAYFQYEAVNFMVTRANERYTVDYETMDQIEELLDPSQFYRANRQFIVNNDVIQSVRSQENAKLVLKLKSPHHTVDIDISRQKAPAFKRWLDR</sequence>
<dbReference type="EMBL" id="BAABHB010000004">
    <property type="protein sequence ID" value="GAA4405404.1"/>
    <property type="molecule type" value="Genomic_DNA"/>
</dbReference>
<dbReference type="PROSITE" id="PS50930">
    <property type="entry name" value="HTH_LYTTR"/>
    <property type="match status" value="1"/>
</dbReference>
<keyword evidence="3" id="KW-1185">Reference proteome</keyword>
<dbReference type="PANTHER" id="PTHR37299:SF1">
    <property type="entry name" value="STAGE 0 SPORULATION PROTEIN A HOMOLOG"/>
    <property type="match status" value="1"/>
</dbReference>
<dbReference type="GO" id="GO:0003677">
    <property type="term" value="F:DNA binding"/>
    <property type="evidence" value="ECO:0007669"/>
    <property type="project" value="UniProtKB-KW"/>
</dbReference>
<protein>
    <submittedName>
        <fullName evidence="2">LytTR family DNA-binding domain-containing protein</fullName>
    </submittedName>
</protein>
<dbReference type="Gene3D" id="3.40.50.2300">
    <property type="match status" value="1"/>
</dbReference>
<dbReference type="PANTHER" id="PTHR37299">
    <property type="entry name" value="TRANSCRIPTIONAL REGULATOR-RELATED"/>
    <property type="match status" value="1"/>
</dbReference>
<dbReference type="SMART" id="SM00850">
    <property type="entry name" value="LytTR"/>
    <property type="match status" value="1"/>
</dbReference>
<evidence type="ECO:0000259" key="1">
    <source>
        <dbReference type="PROSITE" id="PS50930"/>
    </source>
</evidence>
<dbReference type="InterPro" id="IPR046947">
    <property type="entry name" value="LytR-like"/>
</dbReference>
<evidence type="ECO:0000313" key="2">
    <source>
        <dbReference type="EMBL" id="GAA4405404.1"/>
    </source>
</evidence>
<comment type="caution">
    <text evidence="2">The sequence shown here is derived from an EMBL/GenBank/DDBJ whole genome shotgun (WGS) entry which is preliminary data.</text>
</comment>
<dbReference type="Gene3D" id="2.40.50.1020">
    <property type="entry name" value="LytTr DNA-binding domain"/>
    <property type="match status" value="1"/>
</dbReference>
<feature type="domain" description="HTH LytTR-type" evidence="1">
    <location>
        <begin position="104"/>
        <end position="212"/>
    </location>
</feature>
<evidence type="ECO:0000313" key="3">
    <source>
        <dbReference type="Proteomes" id="UP001500936"/>
    </source>
</evidence>
<proteinExistence type="predicted"/>
<dbReference type="InterPro" id="IPR011006">
    <property type="entry name" value="CheY-like_superfamily"/>
</dbReference>
<gene>
    <name evidence="2" type="ORF">GCM10023187_23720</name>
</gene>
<name>A0ABP8KEV1_9BACT</name>
<keyword evidence="2" id="KW-0238">DNA-binding</keyword>